<evidence type="ECO:0000313" key="9">
    <source>
        <dbReference type="EMBL" id="MFH4975188.1"/>
    </source>
</evidence>
<keyword evidence="4 6" id="KW-0863">Zinc-finger</keyword>
<protein>
    <submittedName>
        <fullName evidence="9">Uncharacterized protein</fullName>
    </submittedName>
</protein>
<feature type="domain" description="RING-Gid-type" evidence="8">
    <location>
        <begin position="317"/>
        <end position="375"/>
    </location>
</feature>
<proteinExistence type="predicted"/>
<dbReference type="InterPro" id="IPR045098">
    <property type="entry name" value="Fyv10_fam"/>
</dbReference>
<organism evidence="9 10">
    <name type="scientific">Gnathostoma spinigerum</name>
    <dbReference type="NCBI Taxonomy" id="75299"/>
    <lineage>
        <taxon>Eukaryota</taxon>
        <taxon>Metazoa</taxon>
        <taxon>Ecdysozoa</taxon>
        <taxon>Nematoda</taxon>
        <taxon>Chromadorea</taxon>
        <taxon>Rhabditida</taxon>
        <taxon>Spirurina</taxon>
        <taxon>Gnathostomatomorpha</taxon>
        <taxon>Gnathostomatoidea</taxon>
        <taxon>Gnathostomatidae</taxon>
        <taxon>Gnathostoma</taxon>
    </lineage>
</organism>
<dbReference type="GO" id="GO:0005737">
    <property type="term" value="C:cytoplasm"/>
    <property type="evidence" value="ECO:0007669"/>
    <property type="project" value="UniProtKB-SubCell"/>
</dbReference>
<name>A0ABD6E5A1_9BILA</name>
<keyword evidence="2" id="KW-0963">Cytoplasm</keyword>
<keyword evidence="3" id="KW-0479">Metal-binding</keyword>
<dbReference type="InterPro" id="IPR006595">
    <property type="entry name" value="CTLH_C"/>
</dbReference>
<dbReference type="Pfam" id="PF10607">
    <property type="entry name" value="CTLH"/>
    <property type="match status" value="1"/>
</dbReference>
<accession>A0ABD6E5A1</accession>
<dbReference type="InterPro" id="IPR006594">
    <property type="entry name" value="LisH"/>
</dbReference>
<dbReference type="PANTHER" id="PTHR12170">
    <property type="entry name" value="MACROPHAGE ERYTHROBLAST ATTACHER-RELATED"/>
    <property type="match status" value="1"/>
</dbReference>
<feature type="domain" description="CTLH" evidence="7">
    <location>
        <begin position="155"/>
        <end position="208"/>
    </location>
</feature>
<comment type="subcellular location">
    <subcellularLocation>
        <location evidence="1">Cytoplasm</location>
    </subcellularLocation>
</comment>
<dbReference type="PROSITE" id="PS51867">
    <property type="entry name" value="ZF_RING_GID"/>
    <property type="match status" value="1"/>
</dbReference>
<reference evidence="9 10" key="1">
    <citation type="submission" date="2024-08" db="EMBL/GenBank/DDBJ databases">
        <title>Gnathostoma spinigerum genome.</title>
        <authorList>
            <person name="Gonzalez-Bertolin B."/>
            <person name="Monzon S."/>
            <person name="Zaballos A."/>
            <person name="Jimenez P."/>
            <person name="Dekumyoy P."/>
            <person name="Varona S."/>
            <person name="Cuesta I."/>
            <person name="Sumanam S."/>
            <person name="Adisakwattana P."/>
            <person name="Gasser R.B."/>
            <person name="Hernandez-Gonzalez A."/>
            <person name="Young N.D."/>
            <person name="Perteguer M.J."/>
        </authorList>
    </citation>
    <scope>NUCLEOTIDE SEQUENCE [LARGE SCALE GENOMIC DNA]</scope>
    <source>
        <strain evidence="9">AL3</strain>
        <tissue evidence="9">Liver</tissue>
    </source>
</reference>
<keyword evidence="5" id="KW-0862">Zinc</keyword>
<evidence type="ECO:0000259" key="7">
    <source>
        <dbReference type="PROSITE" id="PS50897"/>
    </source>
</evidence>
<feature type="zinc finger region" description="RING-Gid-type" evidence="6">
    <location>
        <begin position="317"/>
        <end position="375"/>
    </location>
</feature>
<dbReference type="PROSITE" id="PS50897">
    <property type="entry name" value="CTLH"/>
    <property type="match status" value="1"/>
</dbReference>
<evidence type="ECO:0000313" key="10">
    <source>
        <dbReference type="Proteomes" id="UP001608902"/>
    </source>
</evidence>
<evidence type="ECO:0000256" key="6">
    <source>
        <dbReference type="PROSITE-ProRule" id="PRU01215"/>
    </source>
</evidence>
<dbReference type="EMBL" id="JBGFUD010000763">
    <property type="protein sequence ID" value="MFH4975188.1"/>
    <property type="molecule type" value="Genomic_DNA"/>
</dbReference>
<evidence type="ECO:0000256" key="4">
    <source>
        <dbReference type="ARBA" id="ARBA00022771"/>
    </source>
</evidence>
<sequence>MVDVVGAQLSHVIDGLERYETHWVPTLDRHIEELLLLYKELIEGATDDNTELSVTAQVVLEQCISKLNTFLNEMALEHRASHTLISKTGKDIERHFVSDLSYLTKVEKNFDSDPKLHSRVNSLIAEHLISTGKFDVTETLLKEAQLQPSNYPILEVGDARHLMDAFSRRDILPVLDWLQKHAPQEEALISDLQRQQFIKLLQDGNKVKALEYGRQMVKHPKELSTLMWAVVAKNPEKRYPELFNPSVWKQLELRLAKVISKSEDHLNQILETGIRAVPSLIKLRSVMANRPPESLFHGEELPIEVELPSHVHSVFACPILKAQCTEVNPPMRLNCGHVISREALNKLAQTGRFVPPAHLSPSSNLSHIRLKCPYCPVESSVADAKRVYF</sequence>
<dbReference type="InterPro" id="IPR044063">
    <property type="entry name" value="ZF_RING_GID"/>
</dbReference>
<evidence type="ECO:0000259" key="8">
    <source>
        <dbReference type="PROSITE" id="PS51867"/>
    </source>
</evidence>
<dbReference type="Proteomes" id="UP001608902">
    <property type="component" value="Unassembled WGS sequence"/>
</dbReference>
<dbReference type="SUPFAM" id="SSF57850">
    <property type="entry name" value="RING/U-box"/>
    <property type="match status" value="1"/>
</dbReference>
<dbReference type="PROSITE" id="PS50896">
    <property type="entry name" value="LISH"/>
    <property type="match status" value="1"/>
</dbReference>
<dbReference type="GO" id="GO:0008270">
    <property type="term" value="F:zinc ion binding"/>
    <property type="evidence" value="ECO:0007669"/>
    <property type="project" value="UniProtKB-KW"/>
</dbReference>
<evidence type="ECO:0000256" key="1">
    <source>
        <dbReference type="ARBA" id="ARBA00004496"/>
    </source>
</evidence>
<dbReference type="InterPro" id="IPR024964">
    <property type="entry name" value="CTLH/CRA"/>
</dbReference>
<evidence type="ECO:0000256" key="5">
    <source>
        <dbReference type="ARBA" id="ARBA00022833"/>
    </source>
</evidence>
<evidence type="ECO:0000256" key="3">
    <source>
        <dbReference type="ARBA" id="ARBA00022723"/>
    </source>
</evidence>
<dbReference type="PANTHER" id="PTHR12170:SF3">
    <property type="entry name" value="GH10162P"/>
    <property type="match status" value="1"/>
</dbReference>
<gene>
    <name evidence="9" type="ORF">AB6A40_001897</name>
</gene>
<comment type="caution">
    <text evidence="9">The sequence shown here is derived from an EMBL/GenBank/DDBJ whole genome shotgun (WGS) entry which is preliminary data.</text>
</comment>
<dbReference type="AlphaFoldDB" id="A0ABD6E5A1"/>
<keyword evidence="10" id="KW-1185">Reference proteome</keyword>
<evidence type="ECO:0000256" key="2">
    <source>
        <dbReference type="ARBA" id="ARBA00022490"/>
    </source>
</evidence>